<dbReference type="EMBL" id="FJVC01000617">
    <property type="protein sequence ID" value="CZT52724.1"/>
    <property type="molecule type" value="Genomic_DNA"/>
</dbReference>
<feature type="region of interest" description="Disordered" evidence="1">
    <location>
        <begin position="189"/>
        <end position="212"/>
    </location>
</feature>
<reference evidence="3" key="1">
    <citation type="submission" date="2016-03" db="EMBL/GenBank/DDBJ databases">
        <authorList>
            <person name="Guldener U."/>
        </authorList>
    </citation>
    <scope>NUCLEOTIDE SEQUENCE [LARGE SCALE GENOMIC DNA]</scope>
</reference>
<protein>
    <submittedName>
        <fullName evidence="2">Uncharacterized protein</fullName>
    </submittedName>
</protein>
<feature type="region of interest" description="Disordered" evidence="1">
    <location>
        <begin position="35"/>
        <end position="96"/>
    </location>
</feature>
<gene>
    <name evidence="2" type="ORF">RSE6_14085</name>
</gene>
<feature type="compositionally biased region" description="Basic and acidic residues" evidence="1">
    <location>
        <begin position="189"/>
        <end position="202"/>
    </location>
</feature>
<dbReference type="Proteomes" id="UP000177625">
    <property type="component" value="Unassembled WGS sequence"/>
</dbReference>
<accession>A0A1E1MUE4</accession>
<feature type="compositionally biased region" description="Low complexity" evidence="1">
    <location>
        <begin position="203"/>
        <end position="212"/>
    </location>
</feature>
<evidence type="ECO:0000313" key="2">
    <source>
        <dbReference type="EMBL" id="CZT52724.1"/>
    </source>
</evidence>
<evidence type="ECO:0000256" key="1">
    <source>
        <dbReference type="SAM" id="MobiDB-lite"/>
    </source>
</evidence>
<organism evidence="2 3">
    <name type="scientific">Rhynchosporium secalis</name>
    <name type="common">Barley scald fungus</name>
    <dbReference type="NCBI Taxonomy" id="38038"/>
    <lineage>
        <taxon>Eukaryota</taxon>
        <taxon>Fungi</taxon>
        <taxon>Dikarya</taxon>
        <taxon>Ascomycota</taxon>
        <taxon>Pezizomycotina</taxon>
        <taxon>Leotiomycetes</taxon>
        <taxon>Helotiales</taxon>
        <taxon>Ploettnerulaceae</taxon>
        <taxon>Rhynchosporium</taxon>
    </lineage>
</organism>
<keyword evidence="3" id="KW-1185">Reference proteome</keyword>
<name>A0A1E1MUE4_RHYSE</name>
<evidence type="ECO:0000313" key="3">
    <source>
        <dbReference type="Proteomes" id="UP000177625"/>
    </source>
</evidence>
<sequence>MARPTDSDDIYAEADRERQRELRAGFVRSGIYTSSKHANWKKGQRGVQTGENAQEADMAVRQQMSDSNPGFRNAVDPPQYTPQSGGPNEKTPAKNTARKVNYSIQNLSPSTYYTFTGETLESSRGIQNVRWRIDNGNGPSTRSRYAHFRIASENAPFAVLFGRDLIFSEDIFSFNEAALILTKLEETEVKKDKEENRKRVEAEAQAQALATA</sequence>
<proteinExistence type="predicted"/>
<dbReference type="AlphaFoldDB" id="A0A1E1MUE4"/>